<evidence type="ECO:0000256" key="1">
    <source>
        <dbReference type="SAM" id="Coils"/>
    </source>
</evidence>
<dbReference type="Pfam" id="PF04859">
    <property type="entry name" value="DUF641"/>
    <property type="match status" value="1"/>
</dbReference>
<dbReference type="EMBL" id="JAAGAX010000005">
    <property type="protein sequence ID" value="KAF2314382.1"/>
    <property type="molecule type" value="Genomic_DNA"/>
</dbReference>
<name>A0A6A6MKW9_HEVBR</name>
<reference evidence="3 4" key="1">
    <citation type="journal article" date="2020" name="Mol. Plant">
        <title>The Chromosome-Based Rubber Tree Genome Provides New Insights into Spurge Genome Evolution and Rubber Biosynthesis.</title>
        <authorList>
            <person name="Liu J."/>
            <person name="Shi C."/>
            <person name="Shi C.C."/>
            <person name="Li W."/>
            <person name="Zhang Q.J."/>
            <person name="Zhang Y."/>
            <person name="Li K."/>
            <person name="Lu H.F."/>
            <person name="Shi C."/>
            <person name="Zhu S.T."/>
            <person name="Xiao Z.Y."/>
            <person name="Nan H."/>
            <person name="Yue Y."/>
            <person name="Zhu X.G."/>
            <person name="Wu Y."/>
            <person name="Hong X.N."/>
            <person name="Fan G.Y."/>
            <person name="Tong Y."/>
            <person name="Zhang D."/>
            <person name="Mao C.L."/>
            <person name="Liu Y.L."/>
            <person name="Hao S.J."/>
            <person name="Liu W.Q."/>
            <person name="Lv M.Q."/>
            <person name="Zhang H.B."/>
            <person name="Liu Y."/>
            <person name="Hu-Tang G.R."/>
            <person name="Wang J.P."/>
            <person name="Wang J.H."/>
            <person name="Sun Y.H."/>
            <person name="Ni S.B."/>
            <person name="Chen W.B."/>
            <person name="Zhang X.C."/>
            <person name="Jiao Y.N."/>
            <person name="Eichler E.E."/>
            <person name="Li G.H."/>
            <person name="Liu X."/>
            <person name="Gao L.Z."/>
        </authorList>
    </citation>
    <scope>NUCLEOTIDE SEQUENCE [LARGE SCALE GENOMIC DNA]</scope>
    <source>
        <strain evidence="4">cv. GT1</strain>
        <tissue evidence="3">Leaf</tissue>
    </source>
</reference>
<comment type="caution">
    <text evidence="3">The sequence shown here is derived from an EMBL/GenBank/DDBJ whole genome shotgun (WGS) entry which is preliminary data.</text>
</comment>
<evidence type="ECO:0000313" key="3">
    <source>
        <dbReference type="EMBL" id="KAF2314382.1"/>
    </source>
</evidence>
<dbReference type="Proteomes" id="UP000467840">
    <property type="component" value="Chromosome 15"/>
</dbReference>
<dbReference type="GO" id="GO:0009639">
    <property type="term" value="P:response to red or far red light"/>
    <property type="evidence" value="ECO:0007669"/>
    <property type="project" value="InterPro"/>
</dbReference>
<keyword evidence="4" id="KW-1185">Reference proteome</keyword>
<proteinExistence type="predicted"/>
<feature type="domain" description="DUF641" evidence="2">
    <location>
        <begin position="75"/>
        <end position="199"/>
    </location>
</feature>
<dbReference type="InterPro" id="IPR006943">
    <property type="entry name" value="DUF641_pln"/>
</dbReference>
<dbReference type="PANTHER" id="PTHR31161">
    <property type="entry name" value="PROTEIN GRAVITROPIC IN THE LIGHT 1"/>
    <property type="match status" value="1"/>
</dbReference>
<dbReference type="InterPro" id="IPR040225">
    <property type="entry name" value="GIL1-like"/>
</dbReference>
<sequence>MDSVKLSSMTPKKSRLARTVAKVLHLRAATGIAPVDGVQKVKSQEKVKDDKKIGNKSTVSLRQSFKISSDEEHQRSLAMEALLAKLFASISSVKAAYAQLQCAQSPYDVDGIQAADKLVVSELKNLAELKQCYIKKQFDNLSETTMLLAEVQEQKCVSKTYEIMGKKLESQLRLKDSEIIYLKEKLEESNRQNQLLEKRLNQSGQLLCLTIFTDQMKATDWNLEAAANSIVADVVYWRADDKCFAFECFVCREMFDGFNLPNFSLPSDSLPERKNKQRHFFRRFTELKSVKAKEYLAEYPKSTFAKFCRAKYLQLVHPQMETSFFGNLSQRSIVNSSEFPDTNFFASFAEMARGCGYYIAWPFPSSQRPQSFKYAGDAVFLKFTWNVYQRMHCFRPKMH</sequence>
<dbReference type="AlphaFoldDB" id="A0A6A6MKW9"/>
<accession>A0A6A6MKW9</accession>
<gene>
    <name evidence="3" type="ORF">GH714_025938</name>
</gene>
<keyword evidence="1" id="KW-0175">Coiled coil</keyword>
<organism evidence="3 4">
    <name type="scientific">Hevea brasiliensis</name>
    <name type="common">Para rubber tree</name>
    <name type="synonym">Siphonia brasiliensis</name>
    <dbReference type="NCBI Taxonomy" id="3981"/>
    <lineage>
        <taxon>Eukaryota</taxon>
        <taxon>Viridiplantae</taxon>
        <taxon>Streptophyta</taxon>
        <taxon>Embryophyta</taxon>
        <taxon>Tracheophyta</taxon>
        <taxon>Spermatophyta</taxon>
        <taxon>Magnoliopsida</taxon>
        <taxon>eudicotyledons</taxon>
        <taxon>Gunneridae</taxon>
        <taxon>Pentapetalae</taxon>
        <taxon>rosids</taxon>
        <taxon>fabids</taxon>
        <taxon>Malpighiales</taxon>
        <taxon>Euphorbiaceae</taxon>
        <taxon>Crotonoideae</taxon>
        <taxon>Micrandreae</taxon>
        <taxon>Hevea</taxon>
    </lineage>
</organism>
<feature type="coiled-coil region" evidence="1">
    <location>
        <begin position="179"/>
        <end position="206"/>
    </location>
</feature>
<protein>
    <recommendedName>
        <fullName evidence="2">DUF641 domain-containing protein</fullName>
    </recommendedName>
</protein>
<evidence type="ECO:0000259" key="2">
    <source>
        <dbReference type="Pfam" id="PF04859"/>
    </source>
</evidence>
<dbReference type="GO" id="GO:0009959">
    <property type="term" value="P:negative gravitropism"/>
    <property type="evidence" value="ECO:0007669"/>
    <property type="project" value="InterPro"/>
</dbReference>
<evidence type="ECO:0000313" key="4">
    <source>
        <dbReference type="Proteomes" id="UP000467840"/>
    </source>
</evidence>